<protein>
    <recommendedName>
        <fullName evidence="3">Serine/threonine protein kinase</fullName>
    </recommendedName>
</protein>
<evidence type="ECO:0000313" key="2">
    <source>
        <dbReference type="Proteomes" id="UP000308037"/>
    </source>
</evidence>
<dbReference type="Gene3D" id="3.40.50.300">
    <property type="entry name" value="P-loop containing nucleotide triphosphate hydrolases"/>
    <property type="match status" value="1"/>
</dbReference>
<organism evidence="1 2">
    <name type="scientific">Natronomonas salsuginis</name>
    <dbReference type="NCBI Taxonomy" id="2217661"/>
    <lineage>
        <taxon>Archaea</taxon>
        <taxon>Methanobacteriati</taxon>
        <taxon>Methanobacteriota</taxon>
        <taxon>Stenosarchaea group</taxon>
        <taxon>Halobacteria</taxon>
        <taxon>Halobacteriales</taxon>
        <taxon>Natronomonadaceae</taxon>
        <taxon>Natronomonas</taxon>
    </lineage>
</organism>
<dbReference type="AlphaFoldDB" id="A0A4U5JCT2"/>
<evidence type="ECO:0008006" key="3">
    <source>
        <dbReference type="Google" id="ProtNLM"/>
    </source>
</evidence>
<name>A0A4U5JCT2_9EURY</name>
<dbReference type="InterPro" id="IPR027417">
    <property type="entry name" value="P-loop_NTPase"/>
</dbReference>
<accession>A0A4U5JCT2</accession>
<keyword evidence="2" id="KW-1185">Reference proteome</keyword>
<dbReference type="Proteomes" id="UP000308037">
    <property type="component" value="Unassembled WGS sequence"/>
</dbReference>
<evidence type="ECO:0000313" key="1">
    <source>
        <dbReference type="EMBL" id="TKR25688.1"/>
    </source>
</evidence>
<dbReference type="EMBL" id="QKNX01000003">
    <property type="protein sequence ID" value="TKR25688.1"/>
    <property type="molecule type" value="Genomic_DNA"/>
</dbReference>
<dbReference type="SUPFAM" id="SSF53795">
    <property type="entry name" value="PEP carboxykinase-like"/>
    <property type="match status" value="1"/>
</dbReference>
<sequence length="312" mass="33936">MRRREVSPVRATATPSYAAFGLTVRSDLDLPELPRRDGSAGEQADVTITVGEIGRPEGARADEGTIEYVGPDEYYLTFEVVDVAVRDGREIVVAPKGDVPNEVLRHVVLGPAFNHLLHQRGHFVLHASVVDVEGSAVAFLGESGQGKTTTAMAFLLDGYRVLSDDVATIAFGDDGAAVRGGYPAIKLDPAVVDRFDVPVGEPRGISDARERHFHPLPYEQPSEPVRLERVYVLEDGKRFEVAGFSPEMRMMKLIENTYTAGLLSDDATAVSNFGQCAKLAAAVDVKRLRRPRNLGGLPRLVERVIGDLEDTC</sequence>
<dbReference type="OrthoDB" id="234177at2157"/>
<comment type="caution">
    <text evidence="1">The sequence shown here is derived from an EMBL/GenBank/DDBJ whole genome shotgun (WGS) entry which is preliminary data.</text>
</comment>
<proteinExistence type="predicted"/>
<reference evidence="1 2" key="1">
    <citation type="submission" date="2019-04" db="EMBL/GenBank/DDBJ databases">
        <title>Natronomonas sp. F20-122 a newhaloarchaeon isolated from a saline saltern of Isla Bacuta, Huelva, Spain.</title>
        <authorList>
            <person name="Duran-Viseras A."/>
            <person name="Sanchez-Porro C."/>
            <person name="Ventosa A."/>
        </authorList>
    </citation>
    <scope>NUCLEOTIDE SEQUENCE [LARGE SCALE GENOMIC DNA]</scope>
    <source>
        <strain evidence="1 2">F20-122</strain>
    </source>
</reference>
<gene>
    <name evidence="1" type="ORF">DM868_09765</name>
</gene>